<dbReference type="Proteomes" id="UP000503440">
    <property type="component" value="Plasmid pB18-1"/>
</dbReference>
<reference evidence="1 2" key="1">
    <citation type="submission" date="2019-09" db="EMBL/GenBank/DDBJ databases">
        <title>Non-baumannii Acinetobacter spp. carrying blaNDM-1 isolated in China.</title>
        <authorList>
            <person name="Cui C."/>
            <person name="Chen C."/>
            <person name="Sun J."/>
            <person name="Liu Y."/>
        </authorList>
    </citation>
    <scope>NUCLEOTIDE SEQUENCE [LARGE SCALE GENOMIC DNA]</scope>
    <source>
        <strain evidence="1 2">B18</strain>
        <plasmid evidence="2">pb18-1</plasmid>
    </source>
</reference>
<organism evidence="1 2">
    <name type="scientific">Acinetobacter indicus</name>
    <dbReference type="NCBI Taxonomy" id="756892"/>
    <lineage>
        <taxon>Bacteria</taxon>
        <taxon>Pseudomonadati</taxon>
        <taxon>Pseudomonadota</taxon>
        <taxon>Gammaproteobacteria</taxon>
        <taxon>Moraxellales</taxon>
        <taxon>Moraxellaceae</taxon>
        <taxon>Acinetobacter</taxon>
    </lineage>
</organism>
<accession>A0A6C0Y6D8</accession>
<protein>
    <submittedName>
        <fullName evidence="1">Uncharacterized protein</fullName>
    </submittedName>
</protein>
<gene>
    <name evidence="1" type="ORF">FSC09_14945</name>
</gene>
<proteinExistence type="predicted"/>
<dbReference type="RefSeq" id="WP_163146348.1">
    <property type="nucleotide sequence ID" value="NZ_CP044456.1"/>
</dbReference>
<evidence type="ECO:0000313" key="2">
    <source>
        <dbReference type="Proteomes" id="UP000503440"/>
    </source>
</evidence>
<geneLocation type="plasmid" evidence="2">
    <name>pb18-1</name>
</geneLocation>
<dbReference type="EMBL" id="CP044456">
    <property type="protein sequence ID" value="QIC71690.1"/>
    <property type="molecule type" value="Genomic_DNA"/>
</dbReference>
<dbReference type="AlphaFoldDB" id="A0A6C0Y6D8"/>
<sequence length="268" mass="31030">MNKPIVIPDKLKNTVSVFLNKGDIKPSEAPLLLSLAAFQEMYIKNITVGSNEIDERIIKILKDSIRLEFKKILIEVNDISFNENYNTLRYNKPTLRLVYNDIENDEIFERINSILIQENDIDYEKVLSLFLSKKIGIGLEIDLKNLKKVKDLSSIFNLIQQETKGVSVQRLIDAGEFIKGVRFFEVNPYEEYIPKNKSITLMCICMNKNIESFILKNTINLARKELVYLYKGKDLTKGLNENGDIIIGIKMNKVYNMEYGQKAYINLE</sequence>
<keyword evidence="1" id="KW-0614">Plasmid</keyword>
<name>A0A6C0Y6D8_9GAMM</name>
<evidence type="ECO:0000313" key="1">
    <source>
        <dbReference type="EMBL" id="QIC71690.1"/>
    </source>
</evidence>